<keyword evidence="3" id="KW-0998">Cell outer membrane</keyword>
<dbReference type="InterPro" id="IPR050330">
    <property type="entry name" value="Bact_OuterMem_StrucFunc"/>
</dbReference>
<dbReference type="SUPFAM" id="SSF49464">
    <property type="entry name" value="Carboxypeptidase regulatory domain-like"/>
    <property type="match status" value="1"/>
</dbReference>
<dbReference type="STRING" id="681398.PJIAN_1415"/>
<dbReference type="InterPro" id="IPR036737">
    <property type="entry name" value="OmpA-like_sf"/>
</dbReference>
<dbReference type="Pfam" id="PF07676">
    <property type="entry name" value="PD40"/>
    <property type="match status" value="3"/>
</dbReference>
<dbReference type="SUPFAM" id="SSF48452">
    <property type="entry name" value="TPR-like"/>
    <property type="match status" value="1"/>
</dbReference>
<dbReference type="PROSITE" id="PS50005">
    <property type="entry name" value="TPR"/>
    <property type="match status" value="1"/>
</dbReference>
<dbReference type="PANTHER" id="PTHR30329">
    <property type="entry name" value="STATOR ELEMENT OF FLAGELLAR MOTOR COMPLEX"/>
    <property type="match status" value="1"/>
</dbReference>
<dbReference type="InterPro" id="IPR008969">
    <property type="entry name" value="CarboxyPept-like_regulatory"/>
</dbReference>
<feature type="domain" description="OmpA-like" evidence="6">
    <location>
        <begin position="517"/>
        <end position="659"/>
    </location>
</feature>
<evidence type="ECO:0000256" key="3">
    <source>
        <dbReference type="ARBA" id="ARBA00023237"/>
    </source>
</evidence>
<evidence type="ECO:0000256" key="1">
    <source>
        <dbReference type="ARBA" id="ARBA00004442"/>
    </source>
</evidence>
<evidence type="ECO:0000256" key="4">
    <source>
        <dbReference type="PROSITE-ProRule" id="PRU00339"/>
    </source>
</evidence>
<dbReference type="SMART" id="SM00028">
    <property type="entry name" value="TPR"/>
    <property type="match status" value="2"/>
</dbReference>
<dbReference type="Gene3D" id="2.60.40.1120">
    <property type="entry name" value="Carboxypeptidase-like, regulatory domain"/>
    <property type="match status" value="1"/>
</dbReference>
<comment type="caution">
    <text evidence="7">The sequence shown here is derived from an EMBL/GenBank/DDBJ whole genome shotgun (WGS) entry which is preliminary data.</text>
</comment>
<dbReference type="InterPro" id="IPR011659">
    <property type="entry name" value="WD40"/>
</dbReference>
<dbReference type="InterPro" id="IPR011990">
    <property type="entry name" value="TPR-like_helical_dom_sf"/>
</dbReference>
<dbReference type="InterPro" id="IPR006665">
    <property type="entry name" value="OmpA-like"/>
</dbReference>
<dbReference type="PRINTS" id="PR01021">
    <property type="entry name" value="OMPADOMAIN"/>
</dbReference>
<comment type="subcellular location">
    <subcellularLocation>
        <location evidence="1">Cell outer membrane</location>
    </subcellularLocation>
</comment>
<dbReference type="PANTHER" id="PTHR30329:SF21">
    <property type="entry name" value="LIPOPROTEIN YIAD-RELATED"/>
    <property type="match status" value="1"/>
</dbReference>
<evidence type="ECO:0000256" key="5">
    <source>
        <dbReference type="PROSITE-ProRule" id="PRU00473"/>
    </source>
</evidence>
<feature type="repeat" description="TPR" evidence="4">
    <location>
        <begin position="99"/>
        <end position="132"/>
    </location>
</feature>
<accession>A0A170YI69</accession>
<sequence>MKQMAKFSFTAYWLLIICVLIQSCGPMARLKKADKKYDIGEYYTAGNLYRKAYTTLPLSKRQIRAYAAFRQGECFRIINKPSKAINAYLASIKSKYKDSIVYLQYARVLHENGNYGEALKMYQTYLKAHPDNQLVINGITACNKLSEWQKFKTDYVIQRAGEFNSKNASDFCPVFADADGSSLIFSSARVNTTIRKPSDITGFPQNDLYLVQKNVAGKWEKPQPMEGIFNTDFDEGSASVTEDGKTIYFTRCPYDETQSLGAQIFMAGRSGGQWTEPKQVVLFRDSSITVAHPAINASGDTLYFVSDKKGGYGGKDIWMSVKEKGMWSTPQNLGPSINTAGDEMFPYAHPDGSLYFSSNGHPGFGGLDIFHATRIDDKNWNVVNMMTPFNSNGDDFGITFEHKKQKGYFSSNRGESKGYDKIWSFNLPEKEFVLTGVVTDNKKQILGDAIVRIIGTNGANVKMRTKKDGTFFYKVEPNVDYVLLATCRGFLNQKNQLSTQGLKESKTYKVAFQLTPVGKPIPLNNIFFEFGKWTLTKESETAMNSLVKTLKDNPNITIELAAHTDMIGTSEANLTLSEKRAQTVVDFLIQAGIPKDRLSAKGYGESMPVTVDANIAAAYPFLKEGTVLDETFVKSLKPDQQEIANKINRRTEFRVVKTTFGLK</sequence>
<dbReference type="EMBL" id="BDCR01000001">
    <property type="protein sequence ID" value="GAT61829.1"/>
    <property type="molecule type" value="Genomic_DNA"/>
</dbReference>
<dbReference type="AlphaFoldDB" id="A0A170YI69"/>
<dbReference type="Proteomes" id="UP000076586">
    <property type="component" value="Unassembled WGS sequence"/>
</dbReference>
<reference evidence="8" key="1">
    <citation type="submission" date="2016-04" db="EMBL/GenBank/DDBJ databases">
        <title>Draft genome sequence of Paludibacter jiangxiensis strain NM7.</title>
        <authorList>
            <person name="Qiu Y."/>
            <person name="Matsuura N."/>
            <person name="Ohashi A."/>
            <person name="Tourlousse M.D."/>
            <person name="Sekiguchi Y."/>
        </authorList>
    </citation>
    <scope>NUCLEOTIDE SEQUENCE [LARGE SCALE GENOMIC DNA]</scope>
    <source>
        <strain evidence="8">NM7</strain>
    </source>
</reference>
<dbReference type="InterPro" id="IPR011042">
    <property type="entry name" value="6-blade_b-propeller_TolB-like"/>
</dbReference>
<dbReference type="Gene3D" id="1.25.40.10">
    <property type="entry name" value="Tetratricopeptide repeat domain"/>
    <property type="match status" value="1"/>
</dbReference>
<keyword evidence="7" id="KW-0449">Lipoprotein</keyword>
<dbReference type="SUPFAM" id="SSF82171">
    <property type="entry name" value="DPP6 N-terminal domain-like"/>
    <property type="match status" value="1"/>
</dbReference>
<dbReference type="GO" id="GO:0009279">
    <property type="term" value="C:cell outer membrane"/>
    <property type="evidence" value="ECO:0007669"/>
    <property type="project" value="UniProtKB-SubCell"/>
</dbReference>
<dbReference type="CDD" id="cd07185">
    <property type="entry name" value="OmpA_C-like"/>
    <property type="match status" value="1"/>
</dbReference>
<proteinExistence type="predicted"/>
<dbReference type="OrthoDB" id="1488841at2"/>
<evidence type="ECO:0000256" key="2">
    <source>
        <dbReference type="ARBA" id="ARBA00023136"/>
    </source>
</evidence>
<name>A0A170YI69_9BACT</name>
<gene>
    <name evidence="7" type="ORF">PJIAN_1415</name>
</gene>
<dbReference type="InterPro" id="IPR006664">
    <property type="entry name" value="OMP_bac"/>
</dbReference>
<keyword evidence="2 5" id="KW-0472">Membrane</keyword>
<organism evidence="7 8">
    <name type="scientific">Paludibacter jiangxiensis</name>
    <dbReference type="NCBI Taxonomy" id="681398"/>
    <lineage>
        <taxon>Bacteria</taxon>
        <taxon>Pseudomonadati</taxon>
        <taxon>Bacteroidota</taxon>
        <taxon>Bacteroidia</taxon>
        <taxon>Bacteroidales</taxon>
        <taxon>Paludibacteraceae</taxon>
        <taxon>Paludibacter</taxon>
    </lineage>
</organism>
<dbReference type="Pfam" id="PF00691">
    <property type="entry name" value="OmpA"/>
    <property type="match status" value="1"/>
</dbReference>
<dbReference type="PROSITE" id="PS51123">
    <property type="entry name" value="OMPA_2"/>
    <property type="match status" value="1"/>
</dbReference>
<dbReference type="InterPro" id="IPR019734">
    <property type="entry name" value="TPR_rpt"/>
</dbReference>
<dbReference type="PROSITE" id="PS51257">
    <property type="entry name" value="PROKAR_LIPOPROTEIN"/>
    <property type="match status" value="1"/>
</dbReference>
<evidence type="ECO:0000259" key="6">
    <source>
        <dbReference type="PROSITE" id="PS51123"/>
    </source>
</evidence>
<dbReference type="Gene3D" id="2.120.10.30">
    <property type="entry name" value="TolB, C-terminal domain"/>
    <property type="match status" value="1"/>
</dbReference>
<evidence type="ECO:0000313" key="8">
    <source>
        <dbReference type="Proteomes" id="UP000076586"/>
    </source>
</evidence>
<protein>
    <submittedName>
        <fullName evidence="7">Peptidoglycan-associated lipoprotein</fullName>
    </submittedName>
</protein>
<evidence type="ECO:0000313" key="7">
    <source>
        <dbReference type="EMBL" id="GAT61829.1"/>
    </source>
</evidence>
<reference evidence="8" key="2">
    <citation type="journal article" date="2017" name="Genome Announc.">
        <title>Draft genome sequence of Paludibacter jiangxiensis NM7(T), a propionate-producing fermentative bacterium.</title>
        <authorList>
            <person name="Qiu Y.-L."/>
            <person name="Tourlousse D.M."/>
            <person name="Matsuura N."/>
            <person name="Ohashi A."/>
            <person name="Sekiguchi Y."/>
        </authorList>
    </citation>
    <scope>NUCLEOTIDE SEQUENCE [LARGE SCALE GENOMIC DNA]</scope>
    <source>
        <strain evidence="8">NM7</strain>
    </source>
</reference>
<dbReference type="Gene3D" id="3.30.1330.60">
    <property type="entry name" value="OmpA-like domain"/>
    <property type="match status" value="1"/>
</dbReference>
<keyword evidence="4" id="KW-0802">TPR repeat</keyword>
<dbReference type="SUPFAM" id="SSF103088">
    <property type="entry name" value="OmpA-like"/>
    <property type="match status" value="1"/>
</dbReference>
<keyword evidence="8" id="KW-1185">Reference proteome</keyword>